<dbReference type="NCBIfam" id="TIGR00797">
    <property type="entry name" value="matE"/>
    <property type="match status" value="1"/>
</dbReference>
<dbReference type="InterPro" id="IPR002528">
    <property type="entry name" value="MATE_fam"/>
</dbReference>
<name>A0A6D2JHM1_9BRAS</name>
<keyword evidence="9" id="KW-1185">Reference proteome</keyword>
<feature type="transmembrane region" description="Helical" evidence="7">
    <location>
        <begin position="467"/>
        <end position="490"/>
    </location>
</feature>
<dbReference type="GO" id="GO:1990961">
    <property type="term" value="P:xenobiotic detoxification by transmembrane export across the plasma membrane"/>
    <property type="evidence" value="ECO:0007669"/>
    <property type="project" value="InterPro"/>
</dbReference>
<evidence type="ECO:0000256" key="1">
    <source>
        <dbReference type="ARBA" id="ARBA00004141"/>
    </source>
</evidence>
<dbReference type="Proteomes" id="UP000467841">
    <property type="component" value="Unassembled WGS sequence"/>
</dbReference>
<organism evidence="8 9">
    <name type="scientific">Microthlaspi erraticum</name>
    <dbReference type="NCBI Taxonomy" id="1685480"/>
    <lineage>
        <taxon>Eukaryota</taxon>
        <taxon>Viridiplantae</taxon>
        <taxon>Streptophyta</taxon>
        <taxon>Embryophyta</taxon>
        <taxon>Tracheophyta</taxon>
        <taxon>Spermatophyta</taxon>
        <taxon>Magnoliopsida</taxon>
        <taxon>eudicotyledons</taxon>
        <taxon>Gunneridae</taxon>
        <taxon>Pentapetalae</taxon>
        <taxon>rosids</taxon>
        <taxon>malvids</taxon>
        <taxon>Brassicales</taxon>
        <taxon>Brassicaceae</taxon>
        <taxon>Coluteocarpeae</taxon>
        <taxon>Microthlaspi</taxon>
    </lineage>
</organism>
<evidence type="ECO:0000256" key="4">
    <source>
        <dbReference type="ARBA" id="ARBA00022692"/>
    </source>
</evidence>
<dbReference type="AlphaFoldDB" id="A0A6D2JHM1"/>
<evidence type="ECO:0000256" key="2">
    <source>
        <dbReference type="ARBA" id="ARBA00010199"/>
    </source>
</evidence>
<feature type="transmembrane region" description="Helical" evidence="7">
    <location>
        <begin position="181"/>
        <end position="203"/>
    </location>
</feature>
<feature type="transmembrane region" description="Helical" evidence="7">
    <location>
        <begin position="151"/>
        <end position="175"/>
    </location>
</feature>
<feature type="transmembrane region" description="Helical" evidence="7">
    <location>
        <begin position="72"/>
        <end position="105"/>
    </location>
</feature>
<comment type="subcellular location">
    <subcellularLocation>
        <location evidence="1">Membrane</location>
        <topology evidence="1">Multi-pass membrane protein</topology>
    </subcellularLocation>
</comment>
<dbReference type="Pfam" id="PF01554">
    <property type="entry name" value="MatE"/>
    <property type="match status" value="2"/>
</dbReference>
<feature type="transmembrane region" description="Helical" evidence="7">
    <location>
        <begin position="368"/>
        <end position="390"/>
    </location>
</feature>
<feature type="transmembrane region" description="Helical" evidence="7">
    <location>
        <begin position="111"/>
        <end position="130"/>
    </location>
</feature>
<evidence type="ECO:0000256" key="6">
    <source>
        <dbReference type="ARBA" id="ARBA00023136"/>
    </source>
</evidence>
<keyword evidence="5 7" id="KW-1133">Transmembrane helix</keyword>
<feature type="transmembrane region" description="Helical" evidence="7">
    <location>
        <begin position="288"/>
        <end position="316"/>
    </location>
</feature>
<evidence type="ECO:0000256" key="3">
    <source>
        <dbReference type="ARBA" id="ARBA00022448"/>
    </source>
</evidence>
<dbReference type="GO" id="GO:0016020">
    <property type="term" value="C:membrane"/>
    <property type="evidence" value="ECO:0007669"/>
    <property type="project" value="UniProtKB-SubCell"/>
</dbReference>
<accession>A0A6D2JHM1</accession>
<reference evidence="8" key="1">
    <citation type="submission" date="2020-01" db="EMBL/GenBank/DDBJ databases">
        <authorList>
            <person name="Mishra B."/>
        </authorList>
    </citation>
    <scope>NUCLEOTIDE SEQUENCE [LARGE SCALE GENOMIC DNA]</scope>
</reference>
<dbReference type="PANTHER" id="PTHR11206">
    <property type="entry name" value="MULTIDRUG RESISTANCE PROTEIN"/>
    <property type="match status" value="1"/>
</dbReference>
<dbReference type="OrthoDB" id="2126698at2759"/>
<gene>
    <name evidence="8" type="ORF">MERR_LOCUS26455</name>
</gene>
<keyword evidence="6 7" id="KW-0472">Membrane</keyword>
<evidence type="ECO:0000256" key="7">
    <source>
        <dbReference type="RuleBase" id="RU004914"/>
    </source>
</evidence>
<feature type="transmembrane region" description="Helical" evidence="7">
    <location>
        <begin position="322"/>
        <end position="348"/>
    </location>
</feature>
<feature type="transmembrane region" description="Helical" evidence="7">
    <location>
        <begin position="242"/>
        <end position="267"/>
    </location>
</feature>
<comment type="similarity">
    <text evidence="2 7">Belongs to the multi antimicrobial extrusion (MATE) (TC 2.A.66.1) family.</text>
</comment>
<protein>
    <recommendedName>
        <fullName evidence="7">Protein DETOXIFICATION</fullName>
    </recommendedName>
    <alternativeName>
        <fullName evidence="7">Multidrug and toxic compound extrusion protein</fullName>
    </alternativeName>
</protein>
<comment type="caution">
    <text evidence="8">The sequence shown here is derived from an EMBL/GenBank/DDBJ whole genome shotgun (WGS) entry which is preliminary data.</text>
</comment>
<dbReference type="GO" id="GO:0015297">
    <property type="term" value="F:antiporter activity"/>
    <property type="evidence" value="ECO:0007669"/>
    <property type="project" value="InterPro"/>
</dbReference>
<evidence type="ECO:0000313" key="9">
    <source>
        <dbReference type="Proteomes" id="UP000467841"/>
    </source>
</evidence>
<dbReference type="EMBL" id="CACVBM020001207">
    <property type="protein sequence ID" value="CAA7039220.1"/>
    <property type="molecule type" value="Genomic_DNA"/>
</dbReference>
<dbReference type="GO" id="GO:0042910">
    <property type="term" value="F:xenobiotic transmembrane transporter activity"/>
    <property type="evidence" value="ECO:0007669"/>
    <property type="project" value="InterPro"/>
</dbReference>
<feature type="transmembrane region" description="Helical" evidence="7">
    <location>
        <begin position="215"/>
        <end position="236"/>
    </location>
</feature>
<feature type="transmembrane region" description="Helical" evidence="7">
    <location>
        <begin position="439"/>
        <end position="461"/>
    </location>
</feature>
<proteinExistence type="inferred from homology"/>
<sequence length="518" mass="55853">MEKDNDIMDPFLASTEELDPTTQKALMEYLGVGSRASSLVSFSSTAVDIPPISGVGDFVREFRTESKKLWKLAGPAIFTSIAQFSLGAVTQVFAGHISTIALAAVSVENSVIAGFSFGIMLGMGSALETLCGQAFGAGKVSLLGVYLQRSWVILSVTALILSLIYIFAAPLLIFIGQTASISATAGLFSIYMIPQIFAYAINFPSAKFLQSQSKIMVMAGISGVALVIHTFLTWLVMLKFHWGLPGLALVLNTSWVFIVGAQLVYIFSGTCGEAWSGLTWEAFHNLWGFVKLSLASAVMICLDVWYFMALVLFAGYLKDAEVSVAALSICMNILGWAAMVSFGINAAVSVRVSNELGASHPRTAKFSLVVATILSTAIGMVIAAVLILFKDEYPILFVEDEVVRDVVRELTPMLAFCTVLNTVQPVLAGVAVGAGWQAAVAYVNIGCYYLFGVPLGLFLGFKLDYGVMGIWSGMMVGTFAQSVILTWMIFTTNWNKEAALAEERIREWGGIEKENLLT</sequence>
<keyword evidence="3" id="KW-0813">Transport</keyword>
<dbReference type="CDD" id="cd13132">
    <property type="entry name" value="MATE_eukaryotic"/>
    <property type="match status" value="1"/>
</dbReference>
<dbReference type="InterPro" id="IPR045069">
    <property type="entry name" value="MATE_euk"/>
</dbReference>
<evidence type="ECO:0000256" key="5">
    <source>
        <dbReference type="ARBA" id="ARBA00022989"/>
    </source>
</evidence>
<keyword evidence="4 7" id="KW-0812">Transmembrane</keyword>
<evidence type="ECO:0000313" key="8">
    <source>
        <dbReference type="EMBL" id="CAA7039220.1"/>
    </source>
</evidence>